<sequence length="103" mass="11596">MNSLRKMLQIICVLALCSLILAASMDFNRLKTDKKAMRNSLVRFGKRNFYRPSGEAFVGAFDGGNSRGGLEAFESSSRFPYALPILRYQRRQMDDADDSSSAF</sequence>
<accession>A0A915EA08</accession>
<dbReference type="AlphaFoldDB" id="A0A915EA08"/>
<dbReference type="Proteomes" id="UP000887574">
    <property type="component" value="Unplaced"/>
</dbReference>
<evidence type="ECO:0000313" key="3">
    <source>
        <dbReference type="WBParaSite" id="jg3114"/>
    </source>
</evidence>
<feature type="signal peptide" evidence="1">
    <location>
        <begin position="1"/>
        <end position="22"/>
    </location>
</feature>
<proteinExistence type="predicted"/>
<feature type="chain" id="PRO_5038091884" evidence="1">
    <location>
        <begin position="23"/>
        <end position="103"/>
    </location>
</feature>
<dbReference type="WBParaSite" id="jg3114">
    <property type="protein sequence ID" value="jg3114"/>
    <property type="gene ID" value="jg3114"/>
</dbReference>
<keyword evidence="2" id="KW-1185">Reference proteome</keyword>
<keyword evidence="1" id="KW-0732">Signal</keyword>
<organism evidence="2 3">
    <name type="scientific">Ditylenchus dipsaci</name>
    <dbReference type="NCBI Taxonomy" id="166011"/>
    <lineage>
        <taxon>Eukaryota</taxon>
        <taxon>Metazoa</taxon>
        <taxon>Ecdysozoa</taxon>
        <taxon>Nematoda</taxon>
        <taxon>Chromadorea</taxon>
        <taxon>Rhabditida</taxon>
        <taxon>Tylenchina</taxon>
        <taxon>Tylenchomorpha</taxon>
        <taxon>Sphaerularioidea</taxon>
        <taxon>Anguinidae</taxon>
        <taxon>Anguininae</taxon>
        <taxon>Ditylenchus</taxon>
    </lineage>
</organism>
<reference evidence="3" key="1">
    <citation type="submission" date="2022-11" db="UniProtKB">
        <authorList>
            <consortium name="WormBaseParasite"/>
        </authorList>
    </citation>
    <scope>IDENTIFICATION</scope>
</reference>
<name>A0A915EA08_9BILA</name>
<evidence type="ECO:0000313" key="2">
    <source>
        <dbReference type="Proteomes" id="UP000887574"/>
    </source>
</evidence>
<protein>
    <submittedName>
        <fullName evidence="3">Uncharacterized protein</fullName>
    </submittedName>
</protein>
<evidence type="ECO:0000256" key="1">
    <source>
        <dbReference type="SAM" id="SignalP"/>
    </source>
</evidence>